<protein>
    <submittedName>
        <fullName evidence="1">Uncharacterized protein</fullName>
    </submittedName>
</protein>
<organism evidence="1 2">
    <name type="scientific">Portunus trituberculatus</name>
    <name type="common">Swimming crab</name>
    <name type="synonym">Neptunus trituberculatus</name>
    <dbReference type="NCBI Taxonomy" id="210409"/>
    <lineage>
        <taxon>Eukaryota</taxon>
        <taxon>Metazoa</taxon>
        <taxon>Ecdysozoa</taxon>
        <taxon>Arthropoda</taxon>
        <taxon>Crustacea</taxon>
        <taxon>Multicrustacea</taxon>
        <taxon>Malacostraca</taxon>
        <taxon>Eumalacostraca</taxon>
        <taxon>Eucarida</taxon>
        <taxon>Decapoda</taxon>
        <taxon>Pleocyemata</taxon>
        <taxon>Brachyura</taxon>
        <taxon>Eubrachyura</taxon>
        <taxon>Portunoidea</taxon>
        <taxon>Portunidae</taxon>
        <taxon>Portuninae</taxon>
        <taxon>Portunus</taxon>
    </lineage>
</organism>
<accession>A0A5B7EDH2</accession>
<evidence type="ECO:0000313" key="1">
    <source>
        <dbReference type="EMBL" id="MPC31377.1"/>
    </source>
</evidence>
<dbReference type="EMBL" id="VSRR010002424">
    <property type="protein sequence ID" value="MPC31377.1"/>
    <property type="molecule type" value="Genomic_DNA"/>
</dbReference>
<dbReference type="AlphaFoldDB" id="A0A5B7EDH2"/>
<gene>
    <name evidence="1" type="ORF">E2C01_024663</name>
</gene>
<reference evidence="1 2" key="1">
    <citation type="submission" date="2019-05" db="EMBL/GenBank/DDBJ databases">
        <title>Another draft genome of Portunus trituberculatus and its Hox gene families provides insights of decapod evolution.</title>
        <authorList>
            <person name="Jeong J.-H."/>
            <person name="Song I."/>
            <person name="Kim S."/>
            <person name="Choi T."/>
            <person name="Kim D."/>
            <person name="Ryu S."/>
            <person name="Kim W."/>
        </authorList>
    </citation>
    <scope>NUCLEOTIDE SEQUENCE [LARGE SCALE GENOMIC DNA]</scope>
    <source>
        <tissue evidence="1">Muscle</tissue>
    </source>
</reference>
<proteinExistence type="predicted"/>
<dbReference type="Proteomes" id="UP000324222">
    <property type="component" value="Unassembled WGS sequence"/>
</dbReference>
<sequence>MSESGQEHLMGIRRVRLSHILFRPVLRRRQVSRPHLLLTRPLSWPLISVHLRGRERGNT</sequence>
<name>A0A5B7EDH2_PORTR</name>
<keyword evidence="2" id="KW-1185">Reference proteome</keyword>
<evidence type="ECO:0000313" key="2">
    <source>
        <dbReference type="Proteomes" id="UP000324222"/>
    </source>
</evidence>
<comment type="caution">
    <text evidence="1">The sequence shown here is derived from an EMBL/GenBank/DDBJ whole genome shotgun (WGS) entry which is preliminary data.</text>
</comment>